<gene>
    <name evidence="3" type="primary">hmd</name>
    <name evidence="3" type="ORF">GCM10017772_34240</name>
</gene>
<dbReference type="Proteomes" id="UP000627369">
    <property type="component" value="Unassembled WGS sequence"/>
</dbReference>
<dbReference type="CDD" id="cd01097">
    <property type="entry name" value="Tetrahydromethanopterin_reductase"/>
    <property type="match status" value="1"/>
</dbReference>
<dbReference type="EMBL" id="BNAS01000005">
    <property type="protein sequence ID" value="GHH76205.1"/>
    <property type="molecule type" value="Genomic_DNA"/>
</dbReference>
<feature type="domain" description="Luciferase-like" evidence="2">
    <location>
        <begin position="8"/>
        <end position="225"/>
    </location>
</feature>
<reference evidence="3" key="2">
    <citation type="submission" date="2020-09" db="EMBL/GenBank/DDBJ databases">
        <authorList>
            <person name="Sun Q."/>
            <person name="Zhou Y."/>
        </authorList>
    </citation>
    <scope>NUCLEOTIDE SEQUENCE</scope>
    <source>
        <strain evidence="3">CGMCC 4.7398</strain>
    </source>
</reference>
<protein>
    <submittedName>
        <fullName evidence="3">N5,N10-methylene tetrahydromethanopterin reductase</fullName>
    </submittedName>
</protein>
<dbReference type="PANTHER" id="PTHR43244">
    <property type="match status" value="1"/>
</dbReference>
<keyword evidence="4" id="KW-1185">Reference proteome</keyword>
<dbReference type="SUPFAM" id="SSF51679">
    <property type="entry name" value="Bacterial luciferase-like"/>
    <property type="match status" value="1"/>
</dbReference>
<evidence type="ECO:0000313" key="3">
    <source>
        <dbReference type="EMBL" id="GHH76205.1"/>
    </source>
</evidence>
<dbReference type="Gene3D" id="3.20.20.30">
    <property type="entry name" value="Luciferase-like domain"/>
    <property type="match status" value="1"/>
</dbReference>
<evidence type="ECO:0000259" key="2">
    <source>
        <dbReference type="Pfam" id="PF00296"/>
    </source>
</evidence>
<dbReference type="PANTHER" id="PTHR43244:SF1">
    <property type="entry name" value="5,10-METHYLENETETRAHYDROMETHANOPTERIN REDUCTASE"/>
    <property type="match status" value="1"/>
</dbReference>
<proteinExistence type="predicted"/>
<dbReference type="InterPro" id="IPR011251">
    <property type="entry name" value="Luciferase-like_dom"/>
</dbReference>
<dbReference type="InterPro" id="IPR050564">
    <property type="entry name" value="F420-G6PD/mer"/>
</dbReference>
<accession>A0A919G188</accession>
<dbReference type="Pfam" id="PF00296">
    <property type="entry name" value="Bac_luciferase"/>
    <property type="match status" value="1"/>
</dbReference>
<evidence type="ECO:0000313" key="4">
    <source>
        <dbReference type="Proteomes" id="UP000627369"/>
    </source>
</evidence>
<dbReference type="InterPro" id="IPR036661">
    <property type="entry name" value="Luciferase-like_sf"/>
</dbReference>
<dbReference type="GO" id="GO:0016705">
    <property type="term" value="F:oxidoreductase activity, acting on paired donors, with incorporation or reduction of molecular oxygen"/>
    <property type="evidence" value="ECO:0007669"/>
    <property type="project" value="InterPro"/>
</dbReference>
<reference evidence="3" key="1">
    <citation type="journal article" date="2014" name="Int. J. Syst. Evol. Microbiol.">
        <title>Complete genome sequence of Corynebacterium casei LMG S-19264T (=DSM 44701T), isolated from a smear-ripened cheese.</title>
        <authorList>
            <consortium name="US DOE Joint Genome Institute (JGI-PGF)"/>
            <person name="Walter F."/>
            <person name="Albersmeier A."/>
            <person name="Kalinowski J."/>
            <person name="Ruckert C."/>
        </authorList>
    </citation>
    <scope>NUCLEOTIDE SEQUENCE</scope>
    <source>
        <strain evidence="3">CGMCC 4.7398</strain>
    </source>
</reference>
<dbReference type="RefSeq" id="WP_189670493.1">
    <property type="nucleotide sequence ID" value="NZ_BNAS01000005.1"/>
</dbReference>
<keyword evidence="1" id="KW-0560">Oxidoreductase</keyword>
<dbReference type="AlphaFoldDB" id="A0A919G188"/>
<comment type="caution">
    <text evidence="3">The sequence shown here is derived from an EMBL/GenBank/DDBJ whole genome shotgun (WGS) entry which is preliminary data.</text>
</comment>
<name>A0A919G188_9MICO</name>
<sequence length="285" mass="30721">MDYRNELKFGSFITPANENPQRTVELAVESERAGLDLVTFQDHPYQRRFLDTWTLLSYVAARTERVSLVPNVANLPLRPPAVLARSAASLDVLTGGRVELGLGAGAFWDAIEAMGGRRLAPRQAVQATREAIGVMHSAWGRGPARVEGEFYWARGAKPGTRPAHDIGIWLGAYRPRMLDLTGTLADGWLPSIGRMSAQEMTDGNARIDDAAAAAGRNPANVVRIANVSGPLTPQAVPQWVDQLTTLTLSEGFSTYILDGDDPAGLRVVGQEIAPAVREAVAAERA</sequence>
<organism evidence="3 4">
    <name type="scientific">Promicromonospora soli</name>
    <dbReference type="NCBI Taxonomy" id="2035533"/>
    <lineage>
        <taxon>Bacteria</taxon>
        <taxon>Bacillati</taxon>
        <taxon>Actinomycetota</taxon>
        <taxon>Actinomycetes</taxon>
        <taxon>Micrococcales</taxon>
        <taxon>Promicromonosporaceae</taxon>
        <taxon>Promicromonospora</taxon>
    </lineage>
</organism>
<evidence type="ECO:0000256" key="1">
    <source>
        <dbReference type="ARBA" id="ARBA00023002"/>
    </source>
</evidence>